<reference evidence="1 2" key="1">
    <citation type="journal article" date="2022" name="Allergy">
        <title>Genome assembly and annotation of Periplaneta americana reveal a comprehensive cockroach allergen profile.</title>
        <authorList>
            <person name="Wang L."/>
            <person name="Xiong Q."/>
            <person name="Saelim N."/>
            <person name="Wang L."/>
            <person name="Nong W."/>
            <person name="Wan A.T."/>
            <person name="Shi M."/>
            <person name="Liu X."/>
            <person name="Cao Q."/>
            <person name="Hui J.H.L."/>
            <person name="Sookrung N."/>
            <person name="Leung T.F."/>
            <person name="Tungtrongchitr A."/>
            <person name="Tsui S.K.W."/>
        </authorList>
    </citation>
    <scope>NUCLEOTIDE SEQUENCE [LARGE SCALE GENOMIC DNA]</scope>
    <source>
        <strain evidence="1">PWHHKU_190912</strain>
    </source>
</reference>
<dbReference type="Proteomes" id="UP001148838">
    <property type="component" value="Unassembled WGS sequence"/>
</dbReference>
<accession>A0ABQ8STD7</accession>
<gene>
    <name evidence="1" type="ORF">ANN_17588</name>
</gene>
<organism evidence="1 2">
    <name type="scientific">Periplaneta americana</name>
    <name type="common">American cockroach</name>
    <name type="synonym">Blatta americana</name>
    <dbReference type="NCBI Taxonomy" id="6978"/>
    <lineage>
        <taxon>Eukaryota</taxon>
        <taxon>Metazoa</taxon>
        <taxon>Ecdysozoa</taxon>
        <taxon>Arthropoda</taxon>
        <taxon>Hexapoda</taxon>
        <taxon>Insecta</taxon>
        <taxon>Pterygota</taxon>
        <taxon>Neoptera</taxon>
        <taxon>Polyneoptera</taxon>
        <taxon>Dictyoptera</taxon>
        <taxon>Blattodea</taxon>
        <taxon>Blattoidea</taxon>
        <taxon>Blattidae</taxon>
        <taxon>Blattinae</taxon>
        <taxon>Periplaneta</taxon>
    </lineage>
</organism>
<sequence>MRCLQEHIWKTSDINKPATRLWFWNVLSTHRRNLQNNVHVRLGLAEPAYVVLLKTAKLKVFIPRLLHALNEDDLDRRMKCCEWFRDMVQEDEAFVGKVV</sequence>
<keyword evidence="2" id="KW-1185">Reference proteome</keyword>
<evidence type="ECO:0000313" key="1">
    <source>
        <dbReference type="EMBL" id="KAJ4437444.1"/>
    </source>
</evidence>
<comment type="caution">
    <text evidence="1">The sequence shown here is derived from an EMBL/GenBank/DDBJ whole genome shotgun (WGS) entry which is preliminary data.</text>
</comment>
<proteinExistence type="predicted"/>
<protein>
    <submittedName>
        <fullName evidence="1">Uncharacterized protein</fullName>
    </submittedName>
</protein>
<name>A0ABQ8STD7_PERAM</name>
<dbReference type="EMBL" id="JAJSOF020000021">
    <property type="protein sequence ID" value="KAJ4437444.1"/>
    <property type="molecule type" value="Genomic_DNA"/>
</dbReference>
<evidence type="ECO:0000313" key="2">
    <source>
        <dbReference type="Proteomes" id="UP001148838"/>
    </source>
</evidence>